<evidence type="ECO:0000313" key="1">
    <source>
        <dbReference type="EMBL" id="SCQ12581.1"/>
    </source>
</evidence>
<dbReference type="Proteomes" id="UP000831156">
    <property type="component" value="Unassembled WGS sequence"/>
</dbReference>
<dbReference type="Gene3D" id="3.40.50.10190">
    <property type="entry name" value="BRCT domain"/>
    <property type="match status" value="1"/>
</dbReference>
<keyword evidence="2" id="KW-1185">Reference proteome</keyword>
<organism evidence="1 2">
    <name type="scientific">Plasmodium gaboni</name>
    <dbReference type="NCBI Taxonomy" id="647221"/>
    <lineage>
        <taxon>Eukaryota</taxon>
        <taxon>Sar</taxon>
        <taxon>Alveolata</taxon>
        <taxon>Apicomplexa</taxon>
        <taxon>Aconoidasida</taxon>
        <taxon>Haemosporida</taxon>
        <taxon>Plasmodiidae</taxon>
        <taxon>Plasmodium</taxon>
        <taxon>Plasmodium (Laverania)</taxon>
    </lineage>
</organism>
<reference evidence="1" key="1">
    <citation type="submission" date="2016-09" db="EMBL/GenBank/DDBJ databases">
        <authorList>
            <consortium name="Pathogen Informatics"/>
            <person name="Sun Q."/>
            <person name="Inoue M."/>
        </authorList>
    </citation>
    <scope>NUCLEOTIDE SEQUENCE</scope>
</reference>
<comment type="caution">
    <text evidence="1">The sequence shown here is derived from an EMBL/GenBank/DDBJ whole genome shotgun (WGS) entry which is preliminary data.</text>
</comment>
<protein>
    <recommendedName>
        <fullName evidence="3">BRCT domain-containing protein</fullName>
    </recommendedName>
</protein>
<dbReference type="EMBL" id="FMKD01000010">
    <property type="protein sequence ID" value="SCQ12581.1"/>
    <property type="molecule type" value="Genomic_DNA"/>
</dbReference>
<dbReference type="InterPro" id="IPR036420">
    <property type="entry name" value="BRCT_dom_sf"/>
</dbReference>
<gene>
    <name evidence="1" type="ORF">PGABG01_0032900</name>
</gene>
<accession>A0ABY0KVY8</accession>
<evidence type="ECO:0008006" key="3">
    <source>
        <dbReference type="Google" id="ProtNLM"/>
    </source>
</evidence>
<sequence>MEAGTKGIEIFDMPISDVYLLKEKALDIILKNYKKWPEYTDVFWNTICSENEFIICNKNFNTRQKLAHDRLFNKQYFYIFNMESIKHSNYYNPLFLCKALITLGEGILVQHPYDAEYIIISNSNDFNAIQFYNYLHEKKKKKKKLPLFVTPKFIYDCILNYSISYPSKNKNHFAFSP</sequence>
<name>A0ABY0KVY8_9APIC</name>
<evidence type="ECO:0000313" key="2">
    <source>
        <dbReference type="Proteomes" id="UP000831156"/>
    </source>
</evidence>
<proteinExistence type="predicted"/>